<proteinExistence type="predicted"/>
<comment type="caution">
    <text evidence="2">The sequence shown here is derived from an EMBL/GenBank/DDBJ whole genome shotgun (WGS) entry which is preliminary data.</text>
</comment>
<evidence type="ECO:0000313" key="3">
    <source>
        <dbReference type="Proteomes" id="UP001444661"/>
    </source>
</evidence>
<keyword evidence="3" id="KW-1185">Reference proteome</keyword>
<dbReference type="Pfam" id="PF13374">
    <property type="entry name" value="TPR_10"/>
    <property type="match status" value="1"/>
</dbReference>
<dbReference type="EMBL" id="JAQQWK010000014">
    <property type="protein sequence ID" value="KAK8016089.1"/>
    <property type="molecule type" value="Genomic_DNA"/>
</dbReference>
<organism evidence="2 3">
    <name type="scientific">Apiospora rasikravindrae</name>
    <dbReference type="NCBI Taxonomy" id="990691"/>
    <lineage>
        <taxon>Eukaryota</taxon>
        <taxon>Fungi</taxon>
        <taxon>Dikarya</taxon>
        <taxon>Ascomycota</taxon>
        <taxon>Pezizomycotina</taxon>
        <taxon>Sordariomycetes</taxon>
        <taxon>Xylariomycetidae</taxon>
        <taxon>Amphisphaeriales</taxon>
        <taxon>Apiosporaceae</taxon>
        <taxon>Apiospora</taxon>
    </lineage>
</organism>
<accession>A0ABR1RM85</accession>
<dbReference type="NCBIfam" id="NF040586">
    <property type="entry name" value="FxSxx_TPR"/>
    <property type="match status" value="1"/>
</dbReference>
<feature type="region of interest" description="Disordered" evidence="1">
    <location>
        <begin position="15"/>
        <end position="37"/>
    </location>
</feature>
<sequence>MNIATADSLLAVRLTSTDSHPHELTRPSPEAKMTPPSSFGPIAARHALVANQFSGPTNINFNDFNGVKDPAQPDQSQVCRYIPFPPNEDLVHRSIITDALTRLLPSSAAYQSAALWGLGGSGKTQIALAYAYGRCRDPTCSVFWVHADTETSLAQDYKSIAARLGLPKDLEGEDLLQAVRQQIEVGTNWVLVLDNADDLALFNVGHATQQSHTAQASTSESTLHGAVPRGPHGTILWTSRDQQIAGSLVGARQAIHIVQMTSQEATTLLETVRNKETKEEERQDVKKLLDELDYLPLAISQAAAYMRRMSTSIQEYLAEIQRRKKRRRLLGRSEYDRHRRPDVSNSVLKTWDISVDRLQRENEMTYDILHVLAYLDNQHISLQLIREAARFIKGKRVELPRRDKGTISASESEEDEDSDGEDDEDLLEAVTRLRELSFLKARQLGNGSAKRAYEMHKLVQEAARYRLQKSEATSFARAAFDVADSLFPVSQQETWQKCEEYLVHAQHAGTWASLHQGEEKVATLLMRVSGYLFDRGRWAEKGPVDETALSLRSQVLGKTHSDTIRSLAELATTYHQQGRYNKAEKTHLEVLTLRREVLGEKDPETIESMASLATVYYAQGRFEEDEKMCKKVLPLQQEVLGVKHPDTIGSMASLAAALHAQGVYELAEKIILRVLLLRRDVLGNVHPDTIESMASLAATYHAQERYEEAEKINVKLLQLRRKMLGGKHPDTIESMASLATIYFAQRRYEEDRKISEDVLPLRQEVLGEKHPDTIESMASLAATYHQQEKYEEAEKIKVDVLQLRREVLGEKHPDTIESMTSLAVTYYQQEKYEEAESIEEKVLALRWEILRERHPGTGNDLLRLTDTQASQSDRAFSHEYGYSEG</sequence>
<dbReference type="InterPro" id="IPR027417">
    <property type="entry name" value="P-loop_NTPase"/>
</dbReference>
<dbReference type="SMART" id="SM00028">
    <property type="entry name" value="TPR"/>
    <property type="match status" value="6"/>
</dbReference>
<evidence type="ECO:0008006" key="4">
    <source>
        <dbReference type="Google" id="ProtNLM"/>
    </source>
</evidence>
<dbReference type="PANTHER" id="PTHR46082:SF11">
    <property type="entry name" value="AAA+ ATPASE DOMAIN-CONTAINING PROTEIN-RELATED"/>
    <property type="match status" value="1"/>
</dbReference>
<dbReference type="SUPFAM" id="SSF48452">
    <property type="entry name" value="TPR-like"/>
    <property type="match status" value="3"/>
</dbReference>
<dbReference type="InterPro" id="IPR019734">
    <property type="entry name" value="TPR_rpt"/>
</dbReference>
<dbReference type="SUPFAM" id="SSF52540">
    <property type="entry name" value="P-loop containing nucleoside triphosphate hydrolases"/>
    <property type="match status" value="1"/>
</dbReference>
<dbReference type="Gene3D" id="3.40.50.300">
    <property type="entry name" value="P-loop containing nucleotide triphosphate hydrolases"/>
    <property type="match status" value="1"/>
</dbReference>
<dbReference type="Proteomes" id="UP001444661">
    <property type="component" value="Unassembled WGS sequence"/>
</dbReference>
<dbReference type="Pfam" id="PF13424">
    <property type="entry name" value="TPR_12"/>
    <property type="match status" value="3"/>
</dbReference>
<feature type="compositionally biased region" description="Acidic residues" evidence="1">
    <location>
        <begin position="411"/>
        <end position="424"/>
    </location>
</feature>
<dbReference type="InterPro" id="IPR011990">
    <property type="entry name" value="TPR-like_helical_dom_sf"/>
</dbReference>
<evidence type="ECO:0000256" key="1">
    <source>
        <dbReference type="SAM" id="MobiDB-lite"/>
    </source>
</evidence>
<evidence type="ECO:0000313" key="2">
    <source>
        <dbReference type="EMBL" id="KAK8016089.1"/>
    </source>
</evidence>
<dbReference type="Gene3D" id="1.25.40.10">
    <property type="entry name" value="Tetratricopeptide repeat domain"/>
    <property type="match status" value="2"/>
</dbReference>
<gene>
    <name evidence="2" type="ORF">PG993_014278</name>
</gene>
<feature type="region of interest" description="Disordered" evidence="1">
    <location>
        <begin position="403"/>
        <end position="424"/>
    </location>
</feature>
<dbReference type="PANTHER" id="PTHR46082">
    <property type="entry name" value="ATP/GTP-BINDING PROTEIN-RELATED"/>
    <property type="match status" value="1"/>
</dbReference>
<reference evidence="2 3" key="1">
    <citation type="submission" date="2023-01" db="EMBL/GenBank/DDBJ databases">
        <title>Analysis of 21 Apiospora genomes using comparative genomics revels a genus with tremendous synthesis potential of carbohydrate active enzymes and secondary metabolites.</title>
        <authorList>
            <person name="Sorensen T."/>
        </authorList>
    </citation>
    <scope>NUCLEOTIDE SEQUENCE [LARGE SCALE GENOMIC DNA]</scope>
    <source>
        <strain evidence="2 3">CBS 33761</strain>
    </source>
</reference>
<dbReference type="InterPro" id="IPR053137">
    <property type="entry name" value="NLR-like"/>
</dbReference>
<protein>
    <recommendedName>
        <fullName evidence="4">Kinesin light chain</fullName>
    </recommendedName>
</protein>
<name>A0ABR1RM85_9PEZI</name>